<proteinExistence type="predicted"/>
<organism evidence="1 2">
    <name type="scientific">Achromobacter dolens</name>
    <dbReference type="NCBI Taxonomy" id="1287738"/>
    <lineage>
        <taxon>Bacteria</taxon>
        <taxon>Pseudomonadati</taxon>
        <taxon>Pseudomonadota</taxon>
        <taxon>Betaproteobacteria</taxon>
        <taxon>Burkholderiales</taxon>
        <taxon>Alcaligenaceae</taxon>
        <taxon>Achromobacter</taxon>
    </lineage>
</organism>
<gene>
    <name evidence="1" type="ORF">LMG26841_02109</name>
</gene>
<protein>
    <submittedName>
        <fullName evidence="1">Uncharacterized protein</fullName>
    </submittedName>
</protein>
<dbReference type="EMBL" id="CADIKW010000003">
    <property type="protein sequence ID" value="CAB3854100.1"/>
    <property type="molecule type" value="Genomic_DNA"/>
</dbReference>
<keyword evidence="2" id="KW-1185">Reference proteome</keyword>
<evidence type="ECO:0000313" key="2">
    <source>
        <dbReference type="Proteomes" id="UP000494272"/>
    </source>
</evidence>
<sequence length="85" mass="9643">MPRGPNTPEAVFVALGMADELYNPSDLDRAYRRDDPRCFPLITACGDIEFHFVVTTAGGVEVGFEHDDPDAHDSQARLRWFCWTR</sequence>
<dbReference type="AlphaFoldDB" id="A0A6S7DWB7"/>
<accession>A0A6S7DWB7</accession>
<dbReference type="Proteomes" id="UP000494272">
    <property type="component" value="Unassembled WGS sequence"/>
</dbReference>
<evidence type="ECO:0000313" key="1">
    <source>
        <dbReference type="EMBL" id="CAB3854100.1"/>
    </source>
</evidence>
<name>A0A6S7DWB7_9BURK</name>
<dbReference type="RefSeq" id="WP_421421604.1">
    <property type="nucleotide sequence ID" value="NZ_JBMIVF010000076.1"/>
</dbReference>
<reference evidence="1 2" key="1">
    <citation type="submission" date="2020-04" db="EMBL/GenBank/DDBJ databases">
        <authorList>
            <person name="De Canck E."/>
        </authorList>
    </citation>
    <scope>NUCLEOTIDE SEQUENCE [LARGE SCALE GENOMIC DNA]</scope>
    <source>
        <strain evidence="1 2">LMG 26841</strain>
    </source>
</reference>